<comment type="caution">
    <text evidence="3">The sequence shown here is derived from an EMBL/GenBank/DDBJ whole genome shotgun (WGS) entry which is preliminary data.</text>
</comment>
<evidence type="ECO:0000313" key="3">
    <source>
        <dbReference type="EMBL" id="CAH3028426.1"/>
    </source>
</evidence>
<reference evidence="3 4" key="1">
    <citation type="submission" date="2022-05" db="EMBL/GenBank/DDBJ databases">
        <authorList>
            <consortium name="Genoscope - CEA"/>
            <person name="William W."/>
        </authorList>
    </citation>
    <scope>NUCLEOTIDE SEQUENCE [LARGE SCALE GENOMIC DNA]</scope>
</reference>
<protein>
    <submittedName>
        <fullName evidence="3">Uncharacterized protein</fullName>
    </submittedName>
</protein>
<organism evidence="3 4">
    <name type="scientific">Porites evermanni</name>
    <dbReference type="NCBI Taxonomy" id="104178"/>
    <lineage>
        <taxon>Eukaryota</taxon>
        <taxon>Metazoa</taxon>
        <taxon>Cnidaria</taxon>
        <taxon>Anthozoa</taxon>
        <taxon>Hexacorallia</taxon>
        <taxon>Scleractinia</taxon>
        <taxon>Fungiina</taxon>
        <taxon>Poritidae</taxon>
        <taxon>Porites</taxon>
    </lineage>
</organism>
<evidence type="ECO:0000313" key="4">
    <source>
        <dbReference type="Proteomes" id="UP001159427"/>
    </source>
</evidence>
<gene>
    <name evidence="3" type="ORF">PEVE_00034066</name>
</gene>
<feature type="transmembrane region" description="Helical" evidence="1">
    <location>
        <begin position="224"/>
        <end position="245"/>
    </location>
</feature>
<proteinExistence type="predicted"/>
<accession>A0ABN8MG19</accession>
<sequence>MRYLTVCTLLTLAFFMLIAEASARVRVRVRTTRYRSSSGGSLKPKITKTTPIKATKFSSPVIKSQAKLGSRTQLFTKFAAGYLFTRYLLSGAPVYRGGFPVYGSYVSIPEKRAVRLTSERVSLLDSNGRLCLAQSSRRRSLREGIENSLIEVRTTVKYQGSLKDDKTFTGIKNTAPLKDVKDKTFTVTSRARYRIPVVENTQCTQVEKQVSGTMIQLYEYNPNAAGLISIDLRLIFASIVVIGVFNDFK</sequence>
<feature type="chain" id="PRO_5045672926" evidence="2">
    <location>
        <begin position="24"/>
        <end position="249"/>
    </location>
</feature>
<dbReference type="EMBL" id="CALNXI010000510">
    <property type="protein sequence ID" value="CAH3028426.1"/>
    <property type="molecule type" value="Genomic_DNA"/>
</dbReference>
<feature type="signal peptide" evidence="2">
    <location>
        <begin position="1"/>
        <end position="23"/>
    </location>
</feature>
<dbReference type="Proteomes" id="UP001159427">
    <property type="component" value="Unassembled WGS sequence"/>
</dbReference>
<keyword evidence="1" id="KW-0472">Membrane</keyword>
<evidence type="ECO:0000256" key="1">
    <source>
        <dbReference type="SAM" id="Phobius"/>
    </source>
</evidence>
<evidence type="ECO:0000256" key="2">
    <source>
        <dbReference type="SAM" id="SignalP"/>
    </source>
</evidence>
<keyword evidence="1" id="KW-0812">Transmembrane</keyword>
<keyword evidence="4" id="KW-1185">Reference proteome</keyword>
<keyword evidence="2" id="KW-0732">Signal</keyword>
<keyword evidence="1" id="KW-1133">Transmembrane helix</keyword>
<name>A0ABN8MG19_9CNID</name>